<protein>
    <recommendedName>
        <fullName evidence="6">Mutator family transposase</fullName>
    </recommendedName>
</protein>
<keyword evidence="3 6" id="KW-0815">Transposition</keyword>
<keyword evidence="8" id="KW-1185">Reference proteome</keyword>
<proteinExistence type="inferred from homology"/>
<gene>
    <name evidence="7" type="ORF">ABH992_000055</name>
</gene>
<keyword evidence="5 6" id="KW-0233">DNA recombination</keyword>
<dbReference type="Pfam" id="PF00872">
    <property type="entry name" value="Transposase_mut"/>
    <property type="match status" value="1"/>
</dbReference>
<comment type="function">
    <text evidence="1 6">Required for the transposition of the insertion element.</text>
</comment>
<accession>A0ABV4G6W7</accession>
<organism evidence="7 8">
    <name type="scientific">Bradyrhizobium yuanmingense</name>
    <dbReference type="NCBI Taxonomy" id="108015"/>
    <lineage>
        <taxon>Bacteria</taxon>
        <taxon>Pseudomonadati</taxon>
        <taxon>Pseudomonadota</taxon>
        <taxon>Alphaproteobacteria</taxon>
        <taxon>Hyphomicrobiales</taxon>
        <taxon>Nitrobacteraceae</taxon>
        <taxon>Bradyrhizobium</taxon>
    </lineage>
</organism>
<keyword evidence="4 6" id="KW-0238">DNA-binding</keyword>
<comment type="caution">
    <text evidence="7">The sequence shown here is derived from an EMBL/GenBank/DDBJ whole genome shotgun (WGS) entry which is preliminary data.</text>
</comment>
<sequence length="272" mass="30619">MNDGNAMGQVIQIDEARIRDHLGEMVRGTVEETLKAMLEAEADQLCGAGRYERSPARQDTRAGSYERTLQTKAGDVNLKVPKLRRQTFETAIIERYRRRESSVEEALIEMYLAGISVRRVEDITEALWGTRVSPSTVSNLNKKIYTKIEAWRNRRIEGEHPYLYLDGIVMKRSWAGEVRNVSLLVASAVNAEGFREILGICEGAKEDKSGWSSFCGISSIAVSRACSWWFPTRAEVLSKALRIICRRHAINAAWCIFIAMSSATCRRPGSAR</sequence>
<reference evidence="7 8" key="1">
    <citation type="submission" date="2024-07" db="EMBL/GenBank/DDBJ databases">
        <title>Genomic Encyclopedia of Type Strains, Phase V (KMG-V): Genome sequencing to study the core and pangenomes of soil and plant-associated prokaryotes.</title>
        <authorList>
            <person name="Whitman W."/>
        </authorList>
    </citation>
    <scope>NUCLEOTIDE SEQUENCE [LARGE SCALE GENOMIC DNA]</scope>
    <source>
        <strain evidence="7 8">USDA 222</strain>
    </source>
</reference>
<evidence type="ECO:0000256" key="3">
    <source>
        <dbReference type="ARBA" id="ARBA00022578"/>
    </source>
</evidence>
<name>A0ABV4G6W7_9BRAD</name>
<keyword evidence="6" id="KW-0814">Transposable element</keyword>
<evidence type="ECO:0000313" key="8">
    <source>
        <dbReference type="Proteomes" id="UP001565474"/>
    </source>
</evidence>
<evidence type="ECO:0000256" key="6">
    <source>
        <dbReference type="RuleBase" id="RU365089"/>
    </source>
</evidence>
<evidence type="ECO:0000256" key="2">
    <source>
        <dbReference type="ARBA" id="ARBA00010961"/>
    </source>
</evidence>
<dbReference type="PANTHER" id="PTHR33217">
    <property type="entry name" value="TRANSPOSASE FOR INSERTION SEQUENCE ELEMENT IS1081"/>
    <property type="match status" value="1"/>
</dbReference>
<dbReference type="Proteomes" id="UP001565474">
    <property type="component" value="Unassembled WGS sequence"/>
</dbReference>
<evidence type="ECO:0000256" key="5">
    <source>
        <dbReference type="ARBA" id="ARBA00023172"/>
    </source>
</evidence>
<dbReference type="PANTHER" id="PTHR33217:SF7">
    <property type="entry name" value="TRANSPOSASE FOR INSERTION SEQUENCE ELEMENT IS1081"/>
    <property type="match status" value="1"/>
</dbReference>
<evidence type="ECO:0000313" key="7">
    <source>
        <dbReference type="EMBL" id="MEY9467656.1"/>
    </source>
</evidence>
<dbReference type="InterPro" id="IPR001207">
    <property type="entry name" value="Transposase_mutator"/>
</dbReference>
<evidence type="ECO:0000256" key="1">
    <source>
        <dbReference type="ARBA" id="ARBA00002190"/>
    </source>
</evidence>
<dbReference type="EMBL" id="JBGBZN010000001">
    <property type="protein sequence ID" value="MEY9467656.1"/>
    <property type="molecule type" value="Genomic_DNA"/>
</dbReference>
<comment type="similarity">
    <text evidence="2 6">Belongs to the transposase mutator family.</text>
</comment>
<evidence type="ECO:0000256" key="4">
    <source>
        <dbReference type="ARBA" id="ARBA00023125"/>
    </source>
</evidence>